<dbReference type="HAMAP" id="MF_01384">
    <property type="entry name" value="UreD"/>
    <property type="match status" value="1"/>
</dbReference>
<proteinExistence type="inferred from homology"/>
<comment type="subcellular location">
    <subcellularLocation>
        <location evidence="3">Cytoplasm</location>
    </subcellularLocation>
</comment>
<dbReference type="Proteomes" id="UP001303902">
    <property type="component" value="Chromosome"/>
</dbReference>
<comment type="function">
    <text evidence="3">Required for maturation of urease via the functional incorporation of the urease nickel metallocenter.</text>
</comment>
<dbReference type="Pfam" id="PF01774">
    <property type="entry name" value="UreD"/>
    <property type="match status" value="1"/>
</dbReference>
<name>A0ABZ0L5R2_9BACL</name>
<dbReference type="PANTHER" id="PTHR33643">
    <property type="entry name" value="UREASE ACCESSORY PROTEIN D"/>
    <property type="match status" value="1"/>
</dbReference>
<reference evidence="4 5" key="1">
    <citation type="submission" date="2023-06" db="EMBL/GenBank/DDBJ databases">
        <title>Sporosarcina sp. nov., isolated from Korean tranditional fermented seafood 'Jeotgal'.</title>
        <authorList>
            <person name="Yang A.I."/>
            <person name="Shin N.-R."/>
        </authorList>
    </citation>
    <scope>NUCLEOTIDE SEQUENCE [LARGE SCALE GENOMIC DNA]</scope>
    <source>
        <strain evidence="4 5">T2O-4</strain>
    </source>
</reference>
<dbReference type="PANTHER" id="PTHR33643:SF1">
    <property type="entry name" value="UREASE ACCESSORY PROTEIN D"/>
    <property type="match status" value="1"/>
</dbReference>
<comment type="similarity">
    <text evidence="1 3">Belongs to the UreD family.</text>
</comment>
<evidence type="ECO:0000256" key="2">
    <source>
        <dbReference type="ARBA" id="ARBA00023186"/>
    </source>
</evidence>
<organism evidence="4 5">
    <name type="scientific">Sporosarcina oncorhynchi</name>
    <dbReference type="NCBI Taxonomy" id="3056444"/>
    <lineage>
        <taxon>Bacteria</taxon>
        <taxon>Bacillati</taxon>
        <taxon>Bacillota</taxon>
        <taxon>Bacilli</taxon>
        <taxon>Bacillales</taxon>
        <taxon>Caryophanaceae</taxon>
        <taxon>Sporosarcina</taxon>
    </lineage>
</organism>
<comment type="subunit">
    <text evidence="3">UreD, UreF and UreG form a complex that acts as a GTP-hydrolysis-dependent molecular chaperone, activating the urease apoprotein by helping to assemble the nickel containing metallocenter of UreC. The UreE protein probably delivers the nickel.</text>
</comment>
<dbReference type="InterPro" id="IPR002669">
    <property type="entry name" value="UreD"/>
</dbReference>
<keyword evidence="2 3" id="KW-0143">Chaperone</keyword>
<protein>
    <recommendedName>
        <fullName evidence="3">Urease accessory protein UreD</fullName>
    </recommendedName>
</protein>
<evidence type="ECO:0000313" key="5">
    <source>
        <dbReference type="Proteomes" id="UP001303902"/>
    </source>
</evidence>
<keyword evidence="3" id="KW-0996">Nickel insertion</keyword>
<evidence type="ECO:0000256" key="1">
    <source>
        <dbReference type="ARBA" id="ARBA00007177"/>
    </source>
</evidence>
<accession>A0ABZ0L5R2</accession>
<evidence type="ECO:0000313" key="4">
    <source>
        <dbReference type="EMBL" id="WOV87438.1"/>
    </source>
</evidence>
<keyword evidence="5" id="KW-1185">Reference proteome</keyword>
<dbReference type="RefSeq" id="WP_317967555.1">
    <property type="nucleotide sequence ID" value="NZ_CP129118.1"/>
</dbReference>
<dbReference type="EMBL" id="CP129118">
    <property type="protein sequence ID" value="WOV87438.1"/>
    <property type="molecule type" value="Genomic_DNA"/>
</dbReference>
<gene>
    <name evidence="3" type="primary">ureD</name>
    <name evidence="4" type="ORF">QWT69_16550</name>
</gene>
<keyword evidence="3" id="KW-0963">Cytoplasm</keyword>
<sequence>MTVSKPARINHHGKLDLVFEPRRGYTRMPHVFQQPPLKASRELYEGKDPMATVYVMESSGGMVAGDRNDISIHLKPKSKVRMIQQSALKVYRSHTGETCVQSINVNVEEQARLEWMPEVIIPFANAKFQMETTIQLAANATLLWGEILAPGREKRGEVFDFTSLKSTMRISVDGELIAFDAIHFTPETMQYNRIGMLEEALYIGSIWLVSNNVDKIDLRAIQEAMNVGNGLRASITKLTGNAVHCRFLGVDQWTLQQEMKRVFSELAACI</sequence>
<evidence type="ECO:0000256" key="3">
    <source>
        <dbReference type="HAMAP-Rule" id="MF_01384"/>
    </source>
</evidence>